<evidence type="ECO:0000256" key="6">
    <source>
        <dbReference type="RuleBase" id="RU000454"/>
    </source>
</evidence>
<feature type="active site" evidence="5">
    <location>
        <position position="330"/>
    </location>
</feature>
<dbReference type="EMBL" id="CACVBS010000102">
    <property type="protein sequence ID" value="CAA7271240.1"/>
    <property type="molecule type" value="Genomic_DNA"/>
</dbReference>
<dbReference type="Proteomes" id="UP000467700">
    <property type="component" value="Unassembled WGS sequence"/>
</dbReference>
<sequence>MPADPLFSTFYFHYSPLTSYFFTLHSLPSLSASMAPLSLTLPFILFPALALAQDPIHVTLSRRARGAHLDLNKEADKLRNRYGFTNGTTATIPRRSGKRASADIPIVNQDADSSYFGSITIGTPPQTFNVILDTGSSDLWVADTSCTSCDASTPVFQADESSTFKGPTSALGSQVTIRYGSGAVQGTLAQDVVSMGGFTISEQTFLAVDRVTSNLLDGTVSGIMGLAFESIASTQATPFWEALANDGQLTTPEMGFWLTREIDNLKAKSEEPGGVFTLGGTNSSLFTGDIEFVNMPTQTPSFWILSVSSVTVDSKAVSISSGSQALSAIDTGTTLIGGPSTDVAAVWAAVPGSGKSQTQGFFTFPCDQQVNISFAFGGKSWPINPNDMNLGPDTRGSSQCAGAIFDLTLGSNIASGSGNPSWVVGDTFLKNVYSVFRATPPSVGFAELSSVAGGTAASSTSGPSSSPPASASSPSTVSVTVSPTTGAPNGGSTDVGSSGARSPALSLKSSTFGILLSGSLMLVMLML</sequence>
<keyword evidence="3 6" id="KW-0064">Aspartyl protease</keyword>
<dbReference type="PANTHER" id="PTHR47966:SF6">
    <property type="entry name" value="PEPTIDASE A1 DOMAIN-CONTAINING PROTEIN"/>
    <property type="match status" value="1"/>
</dbReference>
<keyword evidence="2 6" id="KW-0645">Protease</keyword>
<evidence type="ECO:0000313" key="10">
    <source>
        <dbReference type="Proteomes" id="UP000467700"/>
    </source>
</evidence>
<dbReference type="PROSITE" id="PS51767">
    <property type="entry name" value="PEPTIDASE_A1"/>
    <property type="match status" value="1"/>
</dbReference>
<proteinExistence type="inferred from homology"/>
<comment type="caution">
    <text evidence="9">The sequence shown here is derived from an EMBL/GenBank/DDBJ whole genome shotgun (WGS) entry which is preliminary data.</text>
</comment>
<evidence type="ECO:0000259" key="8">
    <source>
        <dbReference type="PROSITE" id="PS51767"/>
    </source>
</evidence>
<keyword evidence="10" id="KW-1185">Reference proteome</keyword>
<dbReference type="InterPro" id="IPR034164">
    <property type="entry name" value="Pepsin-like_dom"/>
</dbReference>
<dbReference type="FunFam" id="2.40.70.10:FF:000115">
    <property type="entry name" value="Lysosomal aspartic protease"/>
    <property type="match status" value="1"/>
</dbReference>
<dbReference type="SUPFAM" id="SSF50630">
    <property type="entry name" value="Acid proteases"/>
    <property type="match status" value="1"/>
</dbReference>
<gene>
    <name evidence="9" type="ORF">AAE3_LOCUS13492</name>
</gene>
<dbReference type="GO" id="GO:0004190">
    <property type="term" value="F:aspartic-type endopeptidase activity"/>
    <property type="evidence" value="ECO:0007669"/>
    <property type="project" value="UniProtKB-KW"/>
</dbReference>
<evidence type="ECO:0000256" key="3">
    <source>
        <dbReference type="ARBA" id="ARBA00022750"/>
    </source>
</evidence>
<dbReference type="PROSITE" id="PS00141">
    <property type="entry name" value="ASP_PROTEASE"/>
    <property type="match status" value="1"/>
</dbReference>
<feature type="region of interest" description="Disordered" evidence="7">
    <location>
        <begin position="456"/>
        <end position="500"/>
    </location>
</feature>
<comment type="similarity">
    <text evidence="1 6">Belongs to the peptidase A1 family.</text>
</comment>
<accession>A0A8S0VV13</accession>
<dbReference type="Pfam" id="PF00026">
    <property type="entry name" value="Asp"/>
    <property type="match status" value="1"/>
</dbReference>
<dbReference type="AlphaFoldDB" id="A0A8S0VV13"/>
<dbReference type="CDD" id="cd05471">
    <property type="entry name" value="pepsin_like"/>
    <property type="match status" value="1"/>
</dbReference>
<evidence type="ECO:0000256" key="7">
    <source>
        <dbReference type="SAM" id="MobiDB-lite"/>
    </source>
</evidence>
<reference evidence="9 10" key="1">
    <citation type="submission" date="2020-01" db="EMBL/GenBank/DDBJ databases">
        <authorList>
            <person name="Gupta K D."/>
        </authorList>
    </citation>
    <scope>NUCLEOTIDE SEQUENCE [LARGE SCALE GENOMIC DNA]</scope>
</reference>
<dbReference type="OrthoDB" id="771136at2759"/>
<keyword evidence="4 6" id="KW-0378">Hydrolase</keyword>
<evidence type="ECO:0000313" key="9">
    <source>
        <dbReference type="EMBL" id="CAA7271240.1"/>
    </source>
</evidence>
<evidence type="ECO:0000256" key="4">
    <source>
        <dbReference type="ARBA" id="ARBA00022801"/>
    </source>
</evidence>
<dbReference type="PRINTS" id="PR00792">
    <property type="entry name" value="PEPSIN"/>
</dbReference>
<dbReference type="InterPro" id="IPR001969">
    <property type="entry name" value="Aspartic_peptidase_AS"/>
</dbReference>
<evidence type="ECO:0000256" key="2">
    <source>
        <dbReference type="ARBA" id="ARBA00022670"/>
    </source>
</evidence>
<dbReference type="InterPro" id="IPR033121">
    <property type="entry name" value="PEPTIDASE_A1"/>
</dbReference>
<feature type="compositionally biased region" description="Low complexity" evidence="7">
    <location>
        <begin position="456"/>
        <end position="487"/>
    </location>
</feature>
<dbReference type="InterPro" id="IPR021109">
    <property type="entry name" value="Peptidase_aspartic_dom_sf"/>
</dbReference>
<evidence type="ECO:0000256" key="1">
    <source>
        <dbReference type="ARBA" id="ARBA00007447"/>
    </source>
</evidence>
<feature type="active site" evidence="5">
    <location>
        <position position="133"/>
    </location>
</feature>
<dbReference type="Gene3D" id="2.40.70.10">
    <property type="entry name" value="Acid Proteases"/>
    <property type="match status" value="2"/>
</dbReference>
<protein>
    <recommendedName>
        <fullName evidence="8">Peptidase A1 domain-containing protein</fullName>
    </recommendedName>
</protein>
<feature type="compositionally biased region" description="Polar residues" evidence="7">
    <location>
        <begin position="490"/>
        <end position="500"/>
    </location>
</feature>
<organism evidence="9 10">
    <name type="scientific">Cyclocybe aegerita</name>
    <name type="common">Black poplar mushroom</name>
    <name type="synonym">Agrocybe aegerita</name>
    <dbReference type="NCBI Taxonomy" id="1973307"/>
    <lineage>
        <taxon>Eukaryota</taxon>
        <taxon>Fungi</taxon>
        <taxon>Dikarya</taxon>
        <taxon>Basidiomycota</taxon>
        <taxon>Agaricomycotina</taxon>
        <taxon>Agaricomycetes</taxon>
        <taxon>Agaricomycetidae</taxon>
        <taxon>Agaricales</taxon>
        <taxon>Agaricineae</taxon>
        <taxon>Bolbitiaceae</taxon>
        <taxon>Cyclocybe</taxon>
    </lineage>
</organism>
<feature type="domain" description="Peptidase A1" evidence="8">
    <location>
        <begin position="115"/>
        <end position="446"/>
    </location>
</feature>
<dbReference type="PANTHER" id="PTHR47966">
    <property type="entry name" value="BETA-SITE APP-CLEAVING ENZYME, ISOFORM A-RELATED"/>
    <property type="match status" value="1"/>
</dbReference>
<dbReference type="GO" id="GO:0006508">
    <property type="term" value="P:proteolysis"/>
    <property type="evidence" value="ECO:0007669"/>
    <property type="project" value="UniProtKB-KW"/>
</dbReference>
<dbReference type="InterPro" id="IPR001461">
    <property type="entry name" value="Aspartic_peptidase_A1"/>
</dbReference>
<evidence type="ECO:0000256" key="5">
    <source>
        <dbReference type="PIRSR" id="PIRSR601461-1"/>
    </source>
</evidence>
<name>A0A8S0VV13_CYCAE</name>